<dbReference type="EMBL" id="LAVV01006399">
    <property type="protein sequence ID" value="KNZ60138.1"/>
    <property type="molecule type" value="Genomic_DNA"/>
</dbReference>
<name>A0A0L6VHA6_9BASI</name>
<reference evidence="1 2" key="1">
    <citation type="submission" date="2015-08" db="EMBL/GenBank/DDBJ databases">
        <title>Next Generation Sequencing and Analysis of the Genome of Puccinia sorghi L Schw, the Causal Agent of Maize Common Rust.</title>
        <authorList>
            <person name="Rochi L."/>
            <person name="Burguener G."/>
            <person name="Darino M."/>
            <person name="Turjanski A."/>
            <person name="Kreff E."/>
            <person name="Dieguez M.J."/>
            <person name="Sacco F."/>
        </authorList>
    </citation>
    <scope>NUCLEOTIDE SEQUENCE [LARGE SCALE GENOMIC DNA]</scope>
    <source>
        <strain evidence="1 2">RO10H11247</strain>
    </source>
</reference>
<comment type="caution">
    <text evidence="1">The sequence shown here is derived from an EMBL/GenBank/DDBJ whole genome shotgun (WGS) entry which is preliminary data.</text>
</comment>
<dbReference type="Proteomes" id="UP000037035">
    <property type="component" value="Unassembled WGS sequence"/>
</dbReference>
<dbReference type="AlphaFoldDB" id="A0A0L6VHA6"/>
<protein>
    <submittedName>
        <fullName evidence="1">Uncharacterized protein</fullName>
    </submittedName>
</protein>
<gene>
    <name evidence="1" type="ORF">VP01_1605g1</name>
</gene>
<organism evidence="1 2">
    <name type="scientific">Puccinia sorghi</name>
    <dbReference type="NCBI Taxonomy" id="27349"/>
    <lineage>
        <taxon>Eukaryota</taxon>
        <taxon>Fungi</taxon>
        <taxon>Dikarya</taxon>
        <taxon>Basidiomycota</taxon>
        <taxon>Pucciniomycotina</taxon>
        <taxon>Pucciniomycetes</taxon>
        <taxon>Pucciniales</taxon>
        <taxon>Pucciniaceae</taxon>
        <taxon>Puccinia</taxon>
    </lineage>
</organism>
<evidence type="ECO:0000313" key="1">
    <source>
        <dbReference type="EMBL" id="KNZ60138.1"/>
    </source>
</evidence>
<dbReference type="OrthoDB" id="2517831at2759"/>
<evidence type="ECO:0000313" key="2">
    <source>
        <dbReference type="Proteomes" id="UP000037035"/>
    </source>
</evidence>
<proteinExistence type="predicted"/>
<keyword evidence="2" id="KW-1185">Reference proteome</keyword>
<sequence length="134" mass="15401">MPRCCPNQGCLHQAIEDNCTKHLADEDQKNTASIIAASQLIYDLNFINKANTNVHHKRIGPILLHSVEFLLEDYISTLPTFFVGYTNLKNEFNAIFQSAQVMKFLKLLKTDPDNHPIQHHILLRCRILFLTLKT</sequence>
<accession>A0A0L6VHA6</accession>
<dbReference type="VEuPathDB" id="FungiDB:VP01_1605g1"/>